<dbReference type="InterPro" id="IPR014784">
    <property type="entry name" value="Cu2_ascorb_mOase-like_C"/>
</dbReference>
<keyword evidence="2" id="KW-0325">Glycoprotein</keyword>
<dbReference type="InterPro" id="IPR000323">
    <property type="entry name" value="Cu2_ascorb_mOase_N"/>
</dbReference>
<gene>
    <name evidence="5" type="ORF">GPUH_LOCUS20105</name>
</gene>
<protein>
    <recommendedName>
        <fullName evidence="7">Cu2_monoox_C domain-containing protein</fullName>
    </recommendedName>
</protein>
<feature type="domain" description="Copper type II ascorbate-dependent monooxygenase C-terminal" evidence="4">
    <location>
        <begin position="102"/>
        <end position="199"/>
    </location>
</feature>
<name>A0A3P7NM49_9BILA</name>
<dbReference type="GO" id="GO:0006589">
    <property type="term" value="P:octopamine biosynthetic process"/>
    <property type="evidence" value="ECO:0007669"/>
    <property type="project" value="TreeGrafter"/>
</dbReference>
<dbReference type="InterPro" id="IPR008977">
    <property type="entry name" value="PHM/PNGase_F_dom_sf"/>
</dbReference>
<organism evidence="5 6">
    <name type="scientific">Gongylonema pulchrum</name>
    <dbReference type="NCBI Taxonomy" id="637853"/>
    <lineage>
        <taxon>Eukaryota</taxon>
        <taxon>Metazoa</taxon>
        <taxon>Ecdysozoa</taxon>
        <taxon>Nematoda</taxon>
        <taxon>Chromadorea</taxon>
        <taxon>Rhabditida</taxon>
        <taxon>Spirurina</taxon>
        <taxon>Spiruromorpha</taxon>
        <taxon>Spiruroidea</taxon>
        <taxon>Gongylonematidae</taxon>
        <taxon>Gongylonema</taxon>
    </lineage>
</organism>
<evidence type="ECO:0000259" key="3">
    <source>
        <dbReference type="Pfam" id="PF01082"/>
    </source>
</evidence>
<evidence type="ECO:0000256" key="2">
    <source>
        <dbReference type="ARBA" id="ARBA00023180"/>
    </source>
</evidence>
<dbReference type="InterPro" id="IPR036939">
    <property type="entry name" value="Cu2_ascorb_mOase_N_sf"/>
</dbReference>
<dbReference type="InterPro" id="IPR000945">
    <property type="entry name" value="DBH-like"/>
</dbReference>
<dbReference type="Pfam" id="PF01082">
    <property type="entry name" value="Cu2_monooxygen"/>
    <property type="match status" value="1"/>
</dbReference>
<proteinExistence type="predicted"/>
<dbReference type="GO" id="GO:0042421">
    <property type="term" value="P:norepinephrine biosynthetic process"/>
    <property type="evidence" value="ECO:0007669"/>
    <property type="project" value="TreeGrafter"/>
</dbReference>
<dbReference type="OrthoDB" id="129121at2759"/>
<dbReference type="GO" id="GO:0042420">
    <property type="term" value="P:dopamine catabolic process"/>
    <property type="evidence" value="ECO:0007669"/>
    <property type="project" value="TreeGrafter"/>
</dbReference>
<evidence type="ECO:0000259" key="4">
    <source>
        <dbReference type="Pfam" id="PF03712"/>
    </source>
</evidence>
<evidence type="ECO:0008006" key="7">
    <source>
        <dbReference type="Google" id="ProtNLM"/>
    </source>
</evidence>
<dbReference type="InterPro" id="IPR028460">
    <property type="entry name" value="Tbh/DBH"/>
</dbReference>
<dbReference type="EMBL" id="UYRT01089772">
    <property type="protein sequence ID" value="VDN35317.1"/>
    <property type="molecule type" value="Genomic_DNA"/>
</dbReference>
<dbReference type="AlphaFoldDB" id="A0A3P7NM49"/>
<dbReference type="PANTHER" id="PTHR10157">
    <property type="entry name" value="DOPAMINE BETA HYDROXYLASE RELATED"/>
    <property type="match status" value="1"/>
</dbReference>
<evidence type="ECO:0000256" key="1">
    <source>
        <dbReference type="ARBA" id="ARBA00023157"/>
    </source>
</evidence>
<dbReference type="GO" id="GO:0005615">
    <property type="term" value="C:extracellular space"/>
    <property type="evidence" value="ECO:0007669"/>
    <property type="project" value="TreeGrafter"/>
</dbReference>
<accession>A0A3P7NM49</accession>
<keyword evidence="6" id="KW-1185">Reference proteome</keyword>
<sequence>MVHHMELLGCQNPGYDVDLLYEGDCNDPRKPVEAHGCSTVIAAWAMGAGPVIYPREAGMPFGGREFYPFVMLEVHYNNVERVAGMLDRSGFTISYTGQLRQYDAAVMELGLIYGDANSIPPHQKAFPLTGHCVADCTKKLPADGINVFASQLHAHLYGRKLWTSHFRDGVKIGEINRDNHYSPHWQRIENLRKIIKIMPVSGSLL</sequence>
<keyword evidence="1" id="KW-1015">Disulfide bond</keyword>
<dbReference type="SUPFAM" id="SSF49742">
    <property type="entry name" value="PHM/PNGase F"/>
    <property type="match status" value="2"/>
</dbReference>
<evidence type="ECO:0000313" key="5">
    <source>
        <dbReference type="EMBL" id="VDN35317.1"/>
    </source>
</evidence>
<dbReference type="GO" id="GO:0005507">
    <property type="term" value="F:copper ion binding"/>
    <property type="evidence" value="ECO:0007669"/>
    <property type="project" value="InterPro"/>
</dbReference>
<evidence type="ECO:0000313" key="6">
    <source>
        <dbReference type="Proteomes" id="UP000271098"/>
    </source>
</evidence>
<dbReference type="Gene3D" id="2.60.120.310">
    <property type="entry name" value="Copper type II, ascorbate-dependent monooxygenase, N-terminal domain"/>
    <property type="match status" value="1"/>
</dbReference>
<dbReference type="GO" id="GO:0030667">
    <property type="term" value="C:secretory granule membrane"/>
    <property type="evidence" value="ECO:0007669"/>
    <property type="project" value="TreeGrafter"/>
</dbReference>
<dbReference type="Proteomes" id="UP000271098">
    <property type="component" value="Unassembled WGS sequence"/>
</dbReference>
<dbReference type="PANTHER" id="PTHR10157:SF23">
    <property type="entry name" value="MOXD1 HOMOLOG 1"/>
    <property type="match status" value="1"/>
</dbReference>
<dbReference type="Pfam" id="PF03712">
    <property type="entry name" value="Cu2_monoox_C"/>
    <property type="match status" value="1"/>
</dbReference>
<dbReference type="PRINTS" id="PR00767">
    <property type="entry name" value="DBMONOXGNASE"/>
</dbReference>
<dbReference type="Gene3D" id="2.60.120.230">
    <property type="match status" value="1"/>
</dbReference>
<reference evidence="5 6" key="1">
    <citation type="submission" date="2018-11" db="EMBL/GenBank/DDBJ databases">
        <authorList>
            <consortium name="Pathogen Informatics"/>
        </authorList>
    </citation>
    <scope>NUCLEOTIDE SEQUENCE [LARGE SCALE GENOMIC DNA]</scope>
</reference>
<feature type="domain" description="Copper type II ascorbate-dependent monooxygenase N-terminal" evidence="3">
    <location>
        <begin position="1"/>
        <end position="81"/>
    </location>
</feature>
<dbReference type="InterPro" id="IPR024548">
    <property type="entry name" value="Cu2_monoox_C"/>
</dbReference>
<dbReference type="GO" id="GO:0004500">
    <property type="term" value="F:dopamine beta-monooxygenase activity"/>
    <property type="evidence" value="ECO:0007669"/>
    <property type="project" value="InterPro"/>
</dbReference>